<feature type="region of interest" description="Disordered" evidence="1">
    <location>
        <begin position="1299"/>
        <end position="1327"/>
    </location>
</feature>
<evidence type="ECO:0000256" key="1">
    <source>
        <dbReference type="SAM" id="MobiDB-lite"/>
    </source>
</evidence>
<dbReference type="PANTHER" id="PTHR33096:SF1">
    <property type="entry name" value="CXC1-LIKE CYSTEINE CLUSTER ASSOCIATED WITH KDZ TRANSPOSASES DOMAIN-CONTAINING PROTEIN"/>
    <property type="match status" value="1"/>
</dbReference>
<gene>
    <name evidence="3" type="ORF">LACBIDRAFT_330394</name>
</gene>
<dbReference type="GeneID" id="6080452"/>
<dbReference type="Pfam" id="PF18803">
    <property type="entry name" value="CxC2"/>
    <property type="match status" value="1"/>
</dbReference>
<name>B0DL63_LACBS</name>
<evidence type="ECO:0000313" key="4">
    <source>
        <dbReference type="Proteomes" id="UP000001194"/>
    </source>
</evidence>
<reference evidence="3 4" key="1">
    <citation type="journal article" date="2008" name="Nature">
        <title>The genome of Laccaria bicolor provides insights into mycorrhizal symbiosis.</title>
        <authorList>
            <person name="Martin F."/>
            <person name="Aerts A."/>
            <person name="Ahren D."/>
            <person name="Brun A."/>
            <person name="Danchin E.G.J."/>
            <person name="Duchaussoy F."/>
            <person name="Gibon J."/>
            <person name="Kohler A."/>
            <person name="Lindquist E."/>
            <person name="Pereda V."/>
            <person name="Salamov A."/>
            <person name="Shapiro H.J."/>
            <person name="Wuyts J."/>
            <person name="Blaudez D."/>
            <person name="Buee M."/>
            <person name="Brokstein P."/>
            <person name="Canbaeck B."/>
            <person name="Cohen D."/>
            <person name="Courty P.E."/>
            <person name="Coutinho P.M."/>
            <person name="Delaruelle C."/>
            <person name="Detter J.C."/>
            <person name="Deveau A."/>
            <person name="DiFazio S."/>
            <person name="Duplessis S."/>
            <person name="Fraissinet-Tachet L."/>
            <person name="Lucic E."/>
            <person name="Frey-Klett P."/>
            <person name="Fourrey C."/>
            <person name="Feussner I."/>
            <person name="Gay G."/>
            <person name="Grimwood J."/>
            <person name="Hoegger P.J."/>
            <person name="Jain P."/>
            <person name="Kilaru S."/>
            <person name="Labbe J."/>
            <person name="Lin Y.C."/>
            <person name="Legue V."/>
            <person name="Le Tacon F."/>
            <person name="Marmeisse R."/>
            <person name="Melayah D."/>
            <person name="Montanini B."/>
            <person name="Muratet M."/>
            <person name="Nehls U."/>
            <person name="Niculita-Hirzel H."/>
            <person name="Oudot-Le Secq M.P."/>
            <person name="Peter M."/>
            <person name="Quesneville H."/>
            <person name="Rajashekar B."/>
            <person name="Reich M."/>
            <person name="Rouhier N."/>
            <person name="Schmutz J."/>
            <person name="Yin T."/>
            <person name="Chalot M."/>
            <person name="Henrissat B."/>
            <person name="Kuees U."/>
            <person name="Lucas S."/>
            <person name="Van de Peer Y."/>
            <person name="Podila G.K."/>
            <person name="Polle A."/>
            <person name="Pukkila P.J."/>
            <person name="Richardson P.M."/>
            <person name="Rouze P."/>
            <person name="Sanders I.R."/>
            <person name="Stajich J.E."/>
            <person name="Tunlid A."/>
            <person name="Tuskan G."/>
            <person name="Grigoriev I.V."/>
        </authorList>
    </citation>
    <scope>NUCLEOTIDE SEQUENCE [LARGE SCALE GENOMIC DNA]</scope>
    <source>
        <strain evidence="4">S238N-H82 / ATCC MYA-4686</strain>
    </source>
</reference>
<evidence type="ECO:0000313" key="3">
    <source>
        <dbReference type="EMBL" id="EDR04597.1"/>
    </source>
</evidence>
<keyword evidence="4" id="KW-1185">Reference proteome</keyword>
<sequence length="1327" mass="151553">MYTVFNGIVGAHKSRRKCHVYIHLGTASGEIPITQSQPWVGLDFTTVQKKKRSPSAPQKKSTIRRTVTLSAEMEFKVEKEDNSTSTHPYAVVLRAREAFEEVTQGDLHEFKHALATKCAENPNCDAANLVSQVKETWIKSLPAIHCALDIILEEDGGGDLWRAADKVARDYRISVYFLEEIERLTTSQHTNSHHVHMVKPRMRGCVQPVDDAPLPHRNTPQPETPPEMVPLKVQQIKTIEILKPTFLRAYKENQVDEFFTRAAGLWCERFPEPEADIVTRPFEDDPDYLVFVSKLRKEWLKRRIFWLTFIFPQNKRRSPPIKLTWVRLMDQAERLIRKDMPPRKMEGCIIVFRKLLPLQLNFFRSEVEPNDYDHAEEDGYVHVEEFADETSTSIPHVISKVASKRYPTSDEPLLEWSGKHGDGIGCRQEYLSELLRLEGPGDACQWAGCCMSCNGDDGTFRCKDCIGGILECRLCCLARHEHLPLHIIEEWTGDYFEKVSLKSMGLRVALNHLGGKCVRPQPGHMDFIVLHTNGIHHVAVDFCGCEKRIPNRQQLLRSQWFPATIHAPQTCTTFRLLELFHIVTLTGKLSAHEFYRSLEHLTDNTDLDVPKTRYKSFMRMVCEFCHLKMMKRAGRGNISGGLTSTKAGNLCIKCPACPIPGTNLPDDWKNVTPEMKFLVTLIVAMDTNFRLKNLIRSSLAKDPGLHTGLAYFPPDEPYRRHILKYASQKDISHCSGFKTMAHADSKFSAGLRSTGVGMCICARHEMVRAGGVGDLQKGERYCNMDFILLLALAPCHLLNVFISYDIAWVGRTDGEGIERSWSEMNRVANSTKEMGPGSRHDTLDDHFGHHNWRKKVALGNTLHSRLRLATAESKWQRVIYEEFTASLPDVKFEREWTTMITAWEKDASKPNPYVTLTTHDSEDAVKRVLLEEEGEELKKGVPQIHDTGPTAFMTMALLIEETQRRVDWDAQKPSLTAQEETMIQKRRLLLHRQLKHFREVQSSYIPSAALMIELEEESRRQIPEATRPRVEVESQILWLPSNLPPNHREHGCHPKLAGIELKLRRAQCNDTLKKVRSLQRARLSMIGFRNRNIRGQAPNTRSIDSIRHVEDKCLAAAAKYNAARAALLALQSPGDREPELRELRRGDLTTPDATELCIEDPNDNIGQDGKAKSKKQKKIDQLGLGEGKRKISWIWRVAGAMGDGGDDILNDALRIEWAKSRARHLRWSEEVLLLKEEMRRVRKTLEKRAAWWQAREEPWEGLDRAEAEGVRAYARRQAVMEKALYECFTRLWDDPLSPLVNREDSGEGPGPGVDPALEAMLEEEEDF</sequence>
<dbReference type="HOGENOM" id="CLU_003703_13_0_1"/>
<accession>B0DL63</accession>
<proteinExistence type="predicted"/>
<evidence type="ECO:0000259" key="2">
    <source>
        <dbReference type="Pfam" id="PF18803"/>
    </source>
</evidence>
<dbReference type="PANTHER" id="PTHR33096">
    <property type="entry name" value="CXC2 DOMAIN-CONTAINING PROTEIN"/>
    <property type="match status" value="1"/>
</dbReference>
<dbReference type="InterPro" id="IPR041457">
    <property type="entry name" value="CxC2_KDZ-assoc"/>
</dbReference>
<dbReference type="RefSeq" id="XP_001884769.1">
    <property type="nucleotide sequence ID" value="XM_001884734.1"/>
</dbReference>
<protein>
    <submittedName>
        <fullName evidence="3">Predicted protein</fullName>
    </submittedName>
</protein>
<dbReference type="OrthoDB" id="2804062at2759"/>
<dbReference type="EMBL" id="DS547117">
    <property type="protein sequence ID" value="EDR04597.1"/>
    <property type="molecule type" value="Genomic_DNA"/>
</dbReference>
<dbReference type="InterPro" id="IPR040521">
    <property type="entry name" value="KDZ"/>
</dbReference>
<feature type="domain" description="CxC2-like cysteine cluster KDZ transposase-associated" evidence="2">
    <location>
        <begin position="501"/>
        <end position="606"/>
    </location>
</feature>
<dbReference type="KEGG" id="lbc:LACBIDRAFT_330394"/>
<dbReference type="InParanoid" id="B0DL63"/>
<dbReference type="Proteomes" id="UP000001194">
    <property type="component" value="Unassembled WGS sequence"/>
</dbReference>
<dbReference type="Pfam" id="PF18758">
    <property type="entry name" value="KDZ"/>
    <property type="match status" value="1"/>
</dbReference>
<organism evidence="4">
    <name type="scientific">Laccaria bicolor (strain S238N-H82 / ATCC MYA-4686)</name>
    <name type="common">Bicoloured deceiver</name>
    <name type="synonym">Laccaria laccata var. bicolor</name>
    <dbReference type="NCBI Taxonomy" id="486041"/>
    <lineage>
        <taxon>Eukaryota</taxon>
        <taxon>Fungi</taxon>
        <taxon>Dikarya</taxon>
        <taxon>Basidiomycota</taxon>
        <taxon>Agaricomycotina</taxon>
        <taxon>Agaricomycetes</taxon>
        <taxon>Agaricomycetidae</taxon>
        <taxon>Agaricales</taxon>
        <taxon>Agaricineae</taxon>
        <taxon>Hydnangiaceae</taxon>
        <taxon>Laccaria</taxon>
    </lineage>
</organism>